<keyword evidence="2" id="KW-0479">Metal-binding</keyword>
<dbReference type="GO" id="GO:0051537">
    <property type="term" value="F:2 iron, 2 sulfur cluster binding"/>
    <property type="evidence" value="ECO:0007669"/>
    <property type="project" value="UniProtKB-KW"/>
</dbReference>
<dbReference type="InterPro" id="IPR051452">
    <property type="entry name" value="Diverse_Oxidoreductases"/>
</dbReference>
<dbReference type="SUPFAM" id="SSF47741">
    <property type="entry name" value="CO dehydrogenase ISP C-domain like"/>
    <property type="match status" value="1"/>
</dbReference>
<accession>A0A537LT35</accession>
<dbReference type="EMBL" id="VBAM01000245">
    <property type="protein sequence ID" value="TMJ11169.1"/>
    <property type="molecule type" value="Genomic_DNA"/>
</dbReference>
<dbReference type="InterPro" id="IPR036010">
    <property type="entry name" value="2Fe-2S_ferredoxin-like_sf"/>
</dbReference>
<name>A0A537LT35_9BACT</name>
<dbReference type="PANTHER" id="PTHR44379:SF5">
    <property type="entry name" value="OXIDOREDUCTASE WITH IRON-SULFUR SUBUNIT"/>
    <property type="match status" value="1"/>
</dbReference>
<evidence type="ECO:0000313" key="7">
    <source>
        <dbReference type="EMBL" id="TMJ11169.1"/>
    </source>
</evidence>
<dbReference type="InterPro" id="IPR001041">
    <property type="entry name" value="2Fe-2S_ferredoxin-type"/>
</dbReference>
<keyword evidence="4" id="KW-0408">Iron</keyword>
<evidence type="ECO:0000256" key="1">
    <source>
        <dbReference type="ARBA" id="ARBA00022714"/>
    </source>
</evidence>
<dbReference type="GO" id="GO:0016491">
    <property type="term" value="F:oxidoreductase activity"/>
    <property type="evidence" value="ECO:0007669"/>
    <property type="project" value="UniProtKB-KW"/>
</dbReference>
<feature type="non-terminal residue" evidence="7">
    <location>
        <position position="1"/>
    </location>
</feature>
<gene>
    <name evidence="7" type="ORF">E6H02_07165</name>
</gene>
<keyword evidence="3" id="KW-0560">Oxidoreductase</keyword>
<evidence type="ECO:0000256" key="4">
    <source>
        <dbReference type="ARBA" id="ARBA00023004"/>
    </source>
</evidence>
<keyword evidence="5" id="KW-0411">Iron-sulfur</keyword>
<comment type="caution">
    <text evidence="7">The sequence shown here is derived from an EMBL/GenBank/DDBJ whole genome shotgun (WGS) entry which is preliminary data.</text>
</comment>
<dbReference type="InterPro" id="IPR012675">
    <property type="entry name" value="Beta-grasp_dom_sf"/>
</dbReference>
<evidence type="ECO:0000256" key="3">
    <source>
        <dbReference type="ARBA" id="ARBA00023002"/>
    </source>
</evidence>
<dbReference type="FunFam" id="1.10.150.120:FF:000003">
    <property type="entry name" value="Carbon monoxide dehydrogenase, small subunit"/>
    <property type="match status" value="1"/>
</dbReference>
<protein>
    <submittedName>
        <fullName evidence="7">(2Fe-2S)-binding protein</fullName>
    </submittedName>
</protein>
<evidence type="ECO:0000256" key="5">
    <source>
        <dbReference type="ARBA" id="ARBA00023014"/>
    </source>
</evidence>
<sequence length="129" mass="13689">LRDQLGLTGTKRSCDVQVCGACTVLVNGAPVRACTYLTYEARGKAVLTIEGLARGDEVHPVQQAFIDHAAFQCGFCTPGMILAAAALLREIPHPSVEAIAHYMRGNLCRCTGYTKILEAIQAASGAIAR</sequence>
<dbReference type="Proteomes" id="UP000320393">
    <property type="component" value="Unassembled WGS sequence"/>
</dbReference>
<dbReference type="AlphaFoldDB" id="A0A537LT35"/>
<dbReference type="Gene3D" id="3.10.20.30">
    <property type="match status" value="1"/>
</dbReference>
<dbReference type="Pfam" id="PF01799">
    <property type="entry name" value="Fer2_2"/>
    <property type="match status" value="1"/>
</dbReference>
<dbReference type="PANTHER" id="PTHR44379">
    <property type="entry name" value="OXIDOREDUCTASE WITH IRON-SULFUR SUBUNIT"/>
    <property type="match status" value="1"/>
</dbReference>
<proteinExistence type="predicted"/>
<keyword evidence="1" id="KW-0001">2Fe-2S</keyword>
<feature type="domain" description="2Fe-2S ferredoxin-type" evidence="6">
    <location>
        <begin position="1"/>
        <end position="52"/>
    </location>
</feature>
<evidence type="ECO:0000256" key="2">
    <source>
        <dbReference type="ARBA" id="ARBA00022723"/>
    </source>
</evidence>
<dbReference type="InterPro" id="IPR002888">
    <property type="entry name" value="2Fe-2S-bd"/>
</dbReference>
<dbReference type="Gene3D" id="1.10.150.120">
    <property type="entry name" value="[2Fe-2S]-binding domain"/>
    <property type="match status" value="1"/>
</dbReference>
<dbReference type="InterPro" id="IPR036884">
    <property type="entry name" value="2Fe-2S-bd_dom_sf"/>
</dbReference>
<reference evidence="7 8" key="1">
    <citation type="journal article" date="2019" name="Nat. Microbiol.">
        <title>Mediterranean grassland soil C-N compound turnover is dependent on rainfall and depth, and is mediated by genomically divergent microorganisms.</title>
        <authorList>
            <person name="Diamond S."/>
            <person name="Andeer P.F."/>
            <person name="Li Z."/>
            <person name="Crits-Christoph A."/>
            <person name="Burstein D."/>
            <person name="Anantharaman K."/>
            <person name="Lane K.R."/>
            <person name="Thomas B.C."/>
            <person name="Pan C."/>
            <person name="Northen T.R."/>
            <person name="Banfield J.F."/>
        </authorList>
    </citation>
    <scope>NUCLEOTIDE SEQUENCE [LARGE SCALE GENOMIC DNA]</scope>
    <source>
        <strain evidence="7">NP_5</strain>
    </source>
</reference>
<dbReference type="SUPFAM" id="SSF54292">
    <property type="entry name" value="2Fe-2S ferredoxin-like"/>
    <property type="match status" value="1"/>
</dbReference>
<evidence type="ECO:0000313" key="8">
    <source>
        <dbReference type="Proteomes" id="UP000320393"/>
    </source>
</evidence>
<dbReference type="GO" id="GO:0046872">
    <property type="term" value="F:metal ion binding"/>
    <property type="evidence" value="ECO:0007669"/>
    <property type="project" value="UniProtKB-KW"/>
</dbReference>
<evidence type="ECO:0000259" key="6">
    <source>
        <dbReference type="PROSITE" id="PS51085"/>
    </source>
</evidence>
<organism evidence="7 8">
    <name type="scientific">Candidatus Segetimicrobium genomatis</name>
    <dbReference type="NCBI Taxonomy" id="2569760"/>
    <lineage>
        <taxon>Bacteria</taxon>
        <taxon>Bacillati</taxon>
        <taxon>Candidatus Sysuimicrobiota</taxon>
        <taxon>Candidatus Sysuimicrobiia</taxon>
        <taxon>Candidatus Sysuimicrobiales</taxon>
        <taxon>Candidatus Segetimicrobiaceae</taxon>
        <taxon>Candidatus Segetimicrobium</taxon>
    </lineage>
</organism>
<dbReference type="PROSITE" id="PS51085">
    <property type="entry name" value="2FE2S_FER_2"/>
    <property type="match status" value="1"/>
</dbReference>